<evidence type="ECO:0000256" key="5">
    <source>
        <dbReference type="ARBA" id="ARBA00013220"/>
    </source>
</evidence>
<comment type="pathway">
    <text evidence="2">Lipid metabolism; sphingolipid metabolism.</text>
</comment>
<evidence type="ECO:0000259" key="11">
    <source>
        <dbReference type="Pfam" id="PF00155"/>
    </source>
</evidence>
<feature type="domain" description="Aminotransferase class I/classII large" evidence="11">
    <location>
        <begin position="135"/>
        <end position="530"/>
    </location>
</feature>
<evidence type="ECO:0000313" key="12">
    <source>
        <dbReference type="EMBL" id="KZP16970.1"/>
    </source>
</evidence>
<dbReference type="GO" id="GO:0005783">
    <property type="term" value="C:endoplasmic reticulum"/>
    <property type="evidence" value="ECO:0007669"/>
    <property type="project" value="TreeGrafter"/>
</dbReference>
<dbReference type="EC" id="2.3.1.50" evidence="5"/>
<keyword evidence="14" id="KW-1185">Reference proteome</keyword>
<keyword evidence="7" id="KW-0663">Pyridoxal phosphate</keyword>
<dbReference type="PANTHER" id="PTHR13693">
    <property type="entry name" value="CLASS II AMINOTRANSFERASE/8-AMINO-7-OXONONANOATE SYNTHASE"/>
    <property type="match status" value="1"/>
</dbReference>
<dbReference type="InterPro" id="IPR004839">
    <property type="entry name" value="Aminotransferase_I/II_large"/>
</dbReference>
<evidence type="ECO:0000256" key="9">
    <source>
        <dbReference type="ARBA" id="ARBA00023098"/>
    </source>
</evidence>
<reference evidence="13 14" key="1">
    <citation type="journal article" date="2016" name="Mol. Biol. Evol.">
        <title>Comparative Genomics of Early-Diverging Mushroom-Forming Fungi Provides Insights into the Origins of Lignocellulose Decay Capabilities.</title>
        <authorList>
            <person name="Nagy L.G."/>
            <person name="Riley R."/>
            <person name="Tritt A."/>
            <person name="Adam C."/>
            <person name="Daum C."/>
            <person name="Floudas D."/>
            <person name="Sun H."/>
            <person name="Yadav J.S."/>
            <person name="Pangilinan J."/>
            <person name="Larsson K.H."/>
            <person name="Matsuura K."/>
            <person name="Barry K."/>
            <person name="Labutti K."/>
            <person name="Kuo R."/>
            <person name="Ohm R.A."/>
            <person name="Bhattacharya S.S."/>
            <person name="Shirouzu T."/>
            <person name="Yoshinaga Y."/>
            <person name="Martin F.M."/>
            <person name="Grigoriev I.V."/>
            <person name="Hibbett D.S."/>
        </authorList>
    </citation>
    <scope>NUCLEOTIDE SEQUENCE [LARGE SCALE GENOMIC DNA]</scope>
    <source>
        <strain evidence="13 14">CBS 109695</strain>
    </source>
</reference>
<dbReference type="Proteomes" id="UP000076532">
    <property type="component" value="Unassembled WGS sequence"/>
</dbReference>
<dbReference type="EMBL" id="KV417587">
    <property type="protein sequence ID" value="KZP16970.1"/>
    <property type="molecule type" value="Genomic_DNA"/>
</dbReference>
<evidence type="ECO:0000256" key="2">
    <source>
        <dbReference type="ARBA" id="ARBA00004760"/>
    </source>
</evidence>
<dbReference type="GO" id="GO:0046512">
    <property type="term" value="P:sphingosine biosynthetic process"/>
    <property type="evidence" value="ECO:0007669"/>
    <property type="project" value="TreeGrafter"/>
</dbReference>
<dbReference type="AlphaFoldDB" id="A0A166TQT8"/>
<dbReference type="InterPro" id="IPR015424">
    <property type="entry name" value="PyrdxlP-dep_Trfase"/>
</dbReference>
<gene>
    <name evidence="13" type="ORF">FIBSPDRAFT_777144</name>
    <name evidence="12" type="ORF">FIBSPDRAFT_793592</name>
</gene>
<dbReference type="InterPro" id="IPR050087">
    <property type="entry name" value="AON_synthase_class-II"/>
</dbReference>
<protein>
    <recommendedName>
        <fullName evidence="5">serine C-palmitoyltransferase</fullName>
        <ecNumber evidence="5">2.3.1.50</ecNumber>
    </recommendedName>
</protein>
<comment type="cofactor">
    <cofactor evidence="1">
        <name>pyridoxal 5'-phosphate</name>
        <dbReference type="ChEBI" id="CHEBI:597326"/>
    </cofactor>
</comment>
<keyword evidence="6" id="KW-0808">Transferase</keyword>
<evidence type="ECO:0000256" key="7">
    <source>
        <dbReference type="ARBA" id="ARBA00022898"/>
    </source>
</evidence>
<evidence type="ECO:0000256" key="3">
    <source>
        <dbReference type="ARBA" id="ARBA00004991"/>
    </source>
</evidence>
<dbReference type="STRING" id="436010.A0A166TQT8"/>
<keyword evidence="10" id="KW-0012">Acyltransferase</keyword>
<dbReference type="Gene3D" id="3.40.640.10">
    <property type="entry name" value="Type I PLP-dependent aspartate aminotransferase-like (Major domain)"/>
    <property type="match status" value="1"/>
</dbReference>
<evidence type="ECO:0000256" key="4">
    <source>
        <dbReference type="ARBA" id="ARBA00008392"/>
    </source>
</evidence>
<sequence length="543" mass="58862">MNATTPATSPLYPVFAALSSSLSVAEDIFYKIPGSQVVARYVKSSHRNDPGRTALELILVVFAIWTLMKSRTRKDGQGKHFISFNEKEIDDLVADWTPEPLGKPLSEFEKHDLAAVPIIQGPNGPRPKLASNGKTVLNLASFNFTGLAGNENIKERAIETLRKYGLGSCGPPGFYGTVDVHMDFERDVADFLGTEAAILYSQGFSTVSSVIPAFCKRGDIIVADRSVNFAIQKGIQISRSTVRWYDHNDMNSLQEVLESVDKERKKRGGPLTRRFIVTEGIFEQDGKMSDLPKLIELKLKYKYRLLLDESFSFGTVGRTGRGLTELYNVPAAQVDMLCGNVSIGLASGGGFCAGSSVVVEHQRINGTSFVFSASMPPLLAVSASEGIAILRAQPSILATLQENVRAIHTVLAPVTGTLVTIPSHAASPVIHIHIKPQATSALAPGAAALIKHSKSNPASVRLPVDPLKGVDMEAEEKLLQEIVEECLNNGVWVTRAKRLRGQELVEPRASIRLSVTAALSRKETEKAAGVLKAAITKVLGKRR</sequence>
<evidence type="ECO:0000256" key="6">
    <source>
        <dbReference type="ARBA" id="ARBA00022679"/>
    </source>
</evidence>
<evidence type="ECO:0000313" key="13">
    <source>
        <dbReference type="EMBL" id="KZP30877.1"/>
    </source>
</evidence>
<dbReference type="InterPro" id="IPR015422">
    <property type="entry name" value="PyrdxlP-dep_Trfase_small"/>
</dbReference>
<accession>A0A166TQT8</accession>
<evidence type="ECO:0000256" key="1">
    <source>
        <dbReference type="ARBA" id="ARBA00001933"/>
    </source>
</evidence>
<dbReference type="OrthoDB" id="3168162at2759"/>
<name>A0A166TQT8_9AGAM</name>
<keyword evidence="9" id="KW-0443">Lipid metabolism</keyword>
<dbReference type="Pfam" id="PF00155">
    <property type="entry name" value="Aminotran_1_2"/>
    <property type="match status" value="1"/>
</dbReference>
<evidence type="ECO:0000313" key="14">
    <source>
        <dbReference type="Proteomes" id="UP000076532"/>
    </source>
</evidence>
<dbReference type="EMBL" id="KV417492">
    <property type="protein sequence ID" value="KZP30877.1"/>
    <property type="molecule type" value="Genomic_DNA"/>
</dbReference>
<comment type="similarity">
    <text evidence="4">Belongs to the class-II pyridoxal-phosphate-dependent aminotransferase family.</text>
</comment>
<dbReference type="Gene3D" id="3.90.1150.10">
    <property type="entry name" value="Aspartate Aminotransferase, domain 1"/>
    <property type="match status" value="1"/>
</dbReference>
<organism evidence="13 14">
    <name type="scientific">Athelia psychrophila</name>
    <dbReference type="NCBI Taxonomy" id="1759441"/>
    <lineage>
        <taxon>Eukaryota</taxon>
        <taxon>Fungi</taxon>
        <taxon>Dikarya</taxon>
        <taxon>Basidiomycota</taxon>
        <taxon>Agaricomycotina</taxon>
        <taxon>Agaricomycetes</taxon>
        <taxon>Agaricomycetidae</taxon>
        <taxon>Atheliales</taxon>
        <taxon>Atheliaceae</taxon>
        <taxon>Athelia</taxon>
    </lineage>
</organism>
<proteinExistence type="inferred from homology"/>
<dbReference type="GO" id="GO:0016020">
    <property type="term" value="C:membrane"/>
    <property type="evidence" value="ECO:0007669"/>
    <property type="project" value="GOC"/>
</dbReference>
<dbReference type="GO" id="GO:0004758">
    <property type="term" value="F:serine C-palmitoyltransferase activity"/>
    <property type="evidence" value="ECO:0007669"/>
    <property type="project" value="TreeGrafter"/>
</dbReference>
<dbReference type="GO" id="GO:0030170">
    <property type="term" value="F:pyridoxal phosphate binding"/>
    <property type="evidence" value="ECO:0007669"/>
    <property type="project" value="InterPro"/>
</dbReference>
<comment type="pathway">
    <text evidence="3">Sphingolipid metabolism.</text>
</comment>
<dbReference type="SUPFAM" id="SSF53383">
    <property type="entry name" value="PLP-dependent transferases"/>
    <property type="match status" value="1"/>
</dbReference>
<dbReference type="InterPro" id="IPR015421">
    <property type="entry name" value="PyrdxlP-dep_Trfase_major"/>
</dbReference>
<dbReference type="GO" id="GO:0046513">
    <property type="term" value="P:ceramide biosynthetic process"/>
    <property type="evidence" value="ECO:0007669"/>
    <property type="project" value="TreeGrafter"/>
</dbReference>
<evidence type="ECO:0000256" key="8">
    <source>
        <dbReference type="ARBA" id="ARBA00022919"/>
    </source>
</evidence>
<dbReference type="PANTHER" id="PTHR13693:SF2">
    <property type="entry name" value="SERINE PALMITOYLTRANSFERASE 1"/>
    <property type="match status" value="1"/>
</dbReference>
<keyword evidence="8" id="KW-0746">Sphingolipid metabolism</keyword>
<evidence type="ECO:0000256" key="10">
    <source>
        <dbReference type="ARBA" id="ARBA00023315"/>
    </source>
</evidence>